<dbReference type="Gene3D" id="3.40.50.2000">
    <property type="entry name" value="Glycogen Phosphorylase B"/>
    <property type="match status" value="2"/>
</dbReference>
<dbReference type="PANTHER" id="PTHR45947">
    <property type="entry name" value="SULFOQUINOVOSYL TRANSFERASE SQD2"/>
    <property type="match status" value="1"/>
</dbReference>
<organism evidence="3 4">
    <name type="scientific">Candidatus Curtissbacteria bacterium GW2011_GWA2_41_24</name>
    <dbReference type="NCBI Taxonomy" id="1618411"/>
    <lineage>
        <taxon>Bacteria</taxon>
        <taxon>Candidatus Curtissiibacteriota</taxon>
    </lineage>
</organism>
<dbReference type="AlphaFoldDB" id="A0A0G0VS31"/>
<evidence type="ECO:0000259" key="2">
    <source>
        <dbReference type="Pfam" id="PF13439"/>
    </source>
</evidence>
<feature type="domain" description="Glycosyl transferase family 1" evidence="1">
    <location>
        <begin position="218"/>
        <end position="363"/>
    </location>
</feature>
<dbReference type="GO" id="GO:0016757">
    <property type="term" value="F:glycosyltransferase activity"/>
    <property type="evidence" value="ECO:0007669"/>
    <property type="project" value="InterPro"/>
</dbReference>
<reference evidence="3 4" key="1">
    <citation type="journal article" date="2015" name="Nature">
        <title>rRNA introns, odd ribosomes, and small enigmatic genomes across a large radiation of phyla.</title>
        <authorList>
            <person name="Brown C.T."/>
            <person name="Hug L.A."/>
            <person name="Thomas B.C."/>
            <person name="Sharon I."/>
            <person name="Castelle C.J."/>
            <person name="Singh A."/>
            <person name="Wilkins M.J."/>
            <person name="Williams K.H."/>
            <person name="Banfield J.F."/>
        </authorList>
    </citation>
    <scope>NUCLEOTIDE SEQUENCE [LARGE SCALE GENOMIC DNA]</scope>
</reference>
<accession>A0A0G0VS31</accession>
<dbReference type="Proteomes" id="UP000034493">
    <property type="component" value="Unassembled WGS sequence"/>
</dbReference>
<name>A0A0G0VS31_9BACT</name>
<dbReference type="PATRIC" id="fig|1618411.3.peg.931"/>
<keyword evidence="3" id="KW-0808">Transferase</keyword>
<dbReference type="SUPFAM" id="SSF53756">
    <property type="entry name" value="UDP-Glycosyltransferase/glycogen phosphorylase"/>
    <property type="match status" value="1"/>
</dbReference>
<evidence type="ECO:0000313" key="4">
    <source>
        <dbReference type="Proteomes" id="UP000034493"/>
    </source>
</evidence>
<dbReference type="Pfam" id="PF13439">
    <property type="entry name" value="Glyco_transf_4"/>
    <property type="match status" value="1"/>
</dbReference>
<feature type="domain" description="Glycosyltransferase subfamily 4-like N-terminal" evidence="2">
    <location>
        <begin position="13"/>
        <end position="195"/>
    </location>
</feature>
<sequence>MRVALVHDFLIEYGGAERVLEALHEIWFKAPVYTAFYNPDSLGPHAKKFKNWKIITSWGTKLPFWQKLVSPYRVFSKSFFASFDLSGFDLVISSNAMYMAKAVTLRRAQGKKLPIHICYCHTPPRHLYGYHTASDWEKNFFSRITGYVINHFMRVWDFEAAQRVDYFIANSNEVAARIKKFYRRDSTVIYPPVDTLAFSNQRLASRKKRESLASSSLDSRPYFLVVSRLVAAKRVDLAVEVCSKLGLPLKVVGTGRELESLKELARQSSVNGQLSTVQFLGEVSDQELIGLYQNCRAVIFPAEQEDFGLVPVEAMAAGKPVIVNAQGGVLESVINEKTGVYFIPATTGSLTMALNKFLELEKKGAFDPKFIRKHTQKFSKDRFKREILKFVESKIK</sequence>
<proteinExistence type="predicted"/>
<protein>
    <submittedName>
        <fullName evidence="3">Glycosyl transferase group 1</fullName>
    </submittedName>
</protein>
<dbReference type="PANTHER" id="PTHR45947:SF3">
    <property type="entry name" value="SULFOQUINOVOSYL TRANSFERASE SQD2"/>
    <property type="match status" value="1"/>
</dbReference>
<evidence type="ECO:0000313" key="3">
    <source>
        <dbReference type="EMBL" id="KKS03685.1"/>
    </source>
</evidence>
<dbReference type="EMBL" id="LCBC01000017">
    <property type="protein sequence ID" value="KKS03685.1"/>
    <property type="molecule type" value="Genomic_DNA"/>
</dbReference>
<comment type="caution">
    <text evidence="3">The sequence shown here is derived from an EMBL/GenBank/DDBJ whole genome shotgun (WGS) entry which is preliminary data.</text>
</comment>
<dbReference type="InterPro" id="IPR028098">
    <property type="entry name" value="Glyco_trans_4-like_N"/>
</dbReference>
<evidence type="ECO:0000259" key="1">
    <source>
        <dbReference type="Pfam" id="PF00534"/>
    </source>
</evidence>
<dbReference type="InterPro" id="IPR001296">
    <property type="entry name" value="Glyco_trans_1"/>
</dbReference>
<gene>
    <name evidence="3" type="ORF">UU56_C0017G0020</name>
</gene>
<dbReference type="InterPro" id="IPR050194">
    <property type="entry name" value="Glycosyltransferase_grp1"/>
</dbReference>
<dbReference type="Pfam" id="PF00534">
    <property type="entry name" value="Glycos_transf_1"/>
    <property type="match status" value="1"/>
</dbReference>